<feature type="transmembrane region" description="Helical" evidence="7">
    <location>
        <begin position="248"/>
        <end position="268"/>
    </location>
</feature>
<organism evidence="8 9">
    <name type="scientific">Methylomonas methanica</name>
    <dbReference type="NCBI Taxonomy" id="421"/>
    <lineage>
        <taxon>Bacteria</taxon>
        <taxon>Pseudomonadati</taxon>
        <taxon>Pseudomonadota</taxon>
        <taxon>Gammaproteobacteria</taxon>
        <taxon>Methylococcales</taxon>
        <taxon>Methylococcaceae</taxon>
        <taxon>Methylomonas</taxon>
    </lineage>
</organism>
<name>A0A177MFQ7_METMH</name>
<feature type="transmembrane region" description="Helical" evidence="7">
    <location>
        <begin position="12"/>
        <end position="31"/>
    </location>
</feature>
<feature type="transmembrane region" description="Helical" evidence="7">
    <location>
        <begin position="75"/>
        <end position="95"/>
    </location>
</feature>
<accession>A0A177MFQ7</accession>
<reference evidence="8 9" key="1">
    <citation type="submission" date="2016-03" db="EMBL/GenBank/DDBJ databases">
        <authorList>
            <person name="Ploux O."/>
        </authorList>
    </citation>
    <scope>NUCLEOTIDE SEQUENCE [LARGE SCALE GENOMIC DNA]</scope>
    <source>
        <strain evidence="8 9">R-45363</strain>
    </source>
</reference>
<dbReference type="GO" id="GO:0005886">
    <property type="term" value="C:plasma membrane"/>
    <property type="evidence" value="ECO:0007669"/>
    <property type="project" value="UniProtKB-SubCell"/>
</dbReference>
<dbReference type="EMBL" id="LUUG01000071">
    <property type="protein sequence ID" value="OAI04492.1"/>
    <property type="molecule type" value="Genomic_DNA"/>
</dbReference>
<comment type="caution">
    <text evidence="8">The sequence shown here is derived from an EMBL/GenBank/DDBJ whole genome shotgun (WGS) entry which is preliminary data.</text>
</comment>
<dbReference type="Pfam" id="PF13440">
    <property type="entry name" value="Polysacc_synt_3"/>
    <property type="match status" value="1"/>
</dbReference>
<keyword evidence="5 7" id="KW-1133">Transmembrane helix</keyword>
<evidence type="ECO:0000256" key="4">
    <source>
        <dbReference type="ARBA" id="ARBA00022692"/>
    </source>
</evidence>
<dbReference type="PANTHER" id="PTHR30250:SF10">
    <property type="entry name" value="LIPOPOLYSACCHARIDE BIOSYNTHESIS PROTEIN WZXC"/>
    <property type="match status" value="1"/>
</dbReference>
<keyword evidence="3" id="KW-1003">Cell membrane</keyword>
<evidence type="ECO:0000313" key="9">
    <source>
        <dbReference type="Proteomes" id="UP000078090"/>
    </source>
</evidence>
<evidence type="ECO:0000256" key="1">
    <source>
        <dbReference type="ARBA" id="ARBA00004651"/>
    </source>
</evidence>
<feature type="transmembrane region" description="Helical" evidence="7">
    <location>
        <begin position="107"/>
        <end position="130"/>
    </location>
</feature>
<comment type="subcellular location">
    <subcellularLocation>
        <location evidence="1">Cell membrane</location>
        <topology evidence="1">Multi-pass membrane protein</topology>
    </subcellularLocation>
</comment>
<dbReference type="OrthoDB" id="8538786at2"/>
<protein>
    <recommendedName>
        <fullName evidence="10">Polysaccharide biosynthesis protein</fullName>
    </recommendedName>
</protein>
<feature type="transmembrane region" description="Helical" evidence="7">
    <location>
        <begin position="354"/>
        <end position="371"/>
    </location>
</feature>
<dbReference type="InterPro" id="IPR050833">
    <property type="entry name" value="Poly_Biosynth_Transport"/>
</dbReference>
<gene>
    <name evidence="8" type="ORF">A1332_01975</name>
</gene>
<dbReference type="PANTHER" id="PTHR30250">
    <property type="entry name" value="PST FAMILY PREDICTED COLANIC ACID TRANSPORTER"/>
    <property type="match status" value="1"/>
</dbReference>
<dbReference type="CDD" id="cd13127">
    <property type="entry name" value="MATE_tuaB_like"/>
    <property type="match status" value="1"/>
</dbReference>
<dbReference type="RefSeq" id="WP_064008704.1">
    <property type="nucleotide sequence ID" value="NZ_LUUG01000071.1"/>
</dbReference>
<sequence length="494" mass="55126">MSVLHSIKWNYLGALFKGVSQLVVLAVMARLLKPEEFGLMALALVTIKFGSYFSDFGLSAAIQQKKEINDTDIQASFWFSLIAGLLFCLIIYFLAEPLSLFFDTPELAPVINIVAISFILIGVSATPIGLLKRNMQFKFLSIVESISYLISNGVIGVLMAYYGYGVYSLALAYLSQLLFVFVASYFKTRHSIRINLKISDYKHILTFGGGYSVASFMSFIGSNIDHLLIGKYFPAAELGIWNRSRNIISMPSYNLLVSITGVLLPAYSKHQHDKQQFSELYIKSLVITGLFLVPVAGGMFAAAPQLVDVLLGKNWQNAVMFVQISALFVPIEMLASVAATACSAIGALSTQIRIQTLLLSISTPIMLYFALQQKLELILITLAVYYWLRFFIYLFVFGKRLEIRPMVHFEIVFSQLMGAAWVGALIYLTAHYCWRLNAFQLLPIEIAVGGVGLLTFVIFGPAKRVREIIRSFLIARKTSNELNTIARTVLKKGY</sequence>
<evidence type="ECO:0000313" key="8">
    <source>
        <dbReference type="EMBL" id="OAI04492.1"/>
    </source>
</evidence>
<evidence type="ECO:0000256" key="3">
    <source>
        <dbReference type="ARBA" id="ARBA00022475"/>
    </source>
</evidence>
<feature type="transmembrane region" description="Helical" evidence="7">
    <location>
        <begin position="377"/>
        <end position="397"/>
    </location>
</feature>
<evidence type="ECO:0000256" key="2">
    <source>
        <dbReference type="ARBA" id="ARBA00007430"/>
    </source>
</evidence>
<dbReference type="AlphaFoldDB" id="A0A177MFQ7"/>
<evidence type="ECO:0008006" key="10">
    <source>
        <dbReference type="Google" id="ProtNLM"/>
    </source>
</evidence>
<feature type="transmembrane region" description="Helical" evidence="7">
    <location>
        <begin position="207"/>
        <end position="228"/>
    </location>
</feature>
<evidence type="ECO:0000256" key="7">
    <source>
        <dbReference type="SAM" id="Phobius"/>
    </source>
</evidence>
<keyword evidence="4 7" id="KW-0812">Transmembrane</keyword>
<dbReference type="Proteomes" id="UP000078090">
    <property type="component" value="Unassembled WGS sequence"/>
</dbReference>
<feature type="transmembrane region" description="Helical" evidence="7">
    <location>
        <begin position="37"/>
        <end position="54"/>
    </location>
</feature>
<feature type="transmembrane region" description="Helical" evidence="7">
    <location>
        <begin position="442"/>
        <end position="462"/>
    </location>
</feature>
<evidence type="ECO:0000256" key="6">
    <source>
        <dbReference type="ARBA" id="ARBA00023136"/>
    </source>
</evidence>
<comment type="similarity">
    <text evidence="2">Belongs to the polysaccharide synthase family.</text>
</comment>
<feature type="transmembrane region" description="Helical" evidence="7">
    <location>
        <begin position="321"/>
        <end position="342"/>
    </location>
</feature>
<feature type="transmembrane region" description="Helical" evidence="7">
    <location>
        <begin position="167"/>
        <end position="186"/>
    </location>
</feature>
<feature type="transmembrane region" description="Helical" evidence="7">
    <location>
        <begin position="142"/>
        <end position="161"/>
    </location>
</feature>
<feature type="transmembrane region" description="Helical" evidence="7">
    <location>
        <begin position="280"/>
        <end position="301"/>
    </location>
</feature>
<proteinExistence type="inferred from homology"/>
<evidence type="ECO:0000256" key="5">
    <source>
        <dbReference type="ARBA" id="ARBA00022989"/>
    </source>
</evidence>
<keyword evidence="6 7" id="KW-0472">Membrane</keyword>
<feature type="transmembrane region" description="Helical" evidence="7">
    <location>
        <begin position="409"/>
        <end position="430"/>
    </location>
</feature>